<feature type="domain" description="DUF4190" evidence="3">
    <location>
        <begin position="75"/>
        <end position="127"/>
    </location>
</feature>
<evidence type="ECO:0000259" key="3">
    <source>
        <dbReference type="Pfam" id="PF13828"/>
    </source>
</evidence>
<dbReference type="RefSeq" id="WP_029368936.1">
    <property type="nucleotide sequence ID" value="NZ_BCSX01000024.1"/>
</dbReference>
<evidence type="ECO:0000313" key="4">
    <source>
        <dbReference type="EMBL" id="GAS89041.1"/>
    </source>
</evidence>
<evidence type="ECO:0000256" key="1">
    <source>
        <dbReference type="SAM" id="MobiDB-lite"/>
    </source>
</evidence>
<evidence type="ECO:0000256" key="2">
    <source>
        <dbReference type="SAM" id="Phobius"/>
    </source>
</evidence>
<dbReference type="InterPro" id="IPR025241">
    <property type="entry name" value="DUF4190"/>
</dbReference>
<protein>
    <recommendedName>
        <fullName evidence="3">DUF4190 domain-containing protein</fullName>
    </recommendedName>
</protein>
<feature type="compositionally biased region" description="Low complexity" evidence="1">
    <location>
        <begin position="140"/>
        <end position="159"/>
    </location>
</feature>
<dbReference type="Pfam" id="PF13828">
    <property type="entry name" value="DUF4190"/>
    <property type="match status" value="1"/>
</dbReference>
<feature type="region of interest" description="Disordered" evidence="1">
    <location>
        <begin position="140"/>
        <end position="182"/>
    </location>
</feature>
<keyword evidence="5" id="KW-1185">Reference proteome</keyword>
<dbReference type="AlphaFoldDB" id="A0A100VZU6"/>
<evidence type="ECO:0000313" key="5">
    <source>
        <dbReference type="Proteomes" id="UP000069620"/>
    </source>
</evidence>
<gene>
    <name evidence="4" type="ORF">RMCB_3137</name>
</gene>
<name>A0A100VZU6_9MYCO</name>
<reference evidence="5" key="2">
    <citation type="submission" date="2016-02" db="EMBL/GenBank/DDBJ databases">
        <title>Draft genome sequence of five rapidly growing Mycobacterium species.</title>
        <authorList>
            <person name="Katahira K."/>
            <person name="Gotou Y."/>
            <person name="Iida K."/>
            <person name="Ogura Y."/>
            <person name="Hayashi T."/>
        </authorList>
    </citation>
    <scope>NUCLEOTIDE SEQUENCE [LARGE SCALE GENOMIC DNA]</scope>
    <source>
        <strain evidence="5">JCM15654</strain>
    </source>
</reference>
<dbReference type="STRING" id="146020.RMCB_3137"/>
<feature type="compositionally biased region" description="Pro residues" evidence="1">
    <location>
        <begin position="28"/>
        <end position="66"/>
    </location>
</feature>
<feature type="region of interest" description="Disordered" evidence="1">
    <location>
        <begin position="1"/>
        <end position="71"/>
    </location>
</feature>
<accession>A0A100VZU6</accession>
<feature type="transmembrane region" description="Helical" evidence="2">
    <location>
        <begin position="112"/>
        <end position="135"/>
    </location>
</feature>
<keyword evidence="2" id="KW-0472">Membrane</keyword>
<feature type="compositionally biased region" description="Gly residues" evidence="1">
    <location>
        <begin position="1"/>
        <end position="12"/>
    </location>
</feature>
<feature type="transmembrane region" description="Helical" evidence="2">
    <location>
        <begin position="73"/>
        <end position="100"/>
    </location>
</feature>
<dbReference type="OrthoDB" id="4374883at2"/>
<organism evidence="4 5">
    <name type="scientific">Mycolicibacterium brisbanense</name>
    <dbReference type="NCBI Taxonomy" id="146020"/>
    <lineage>
        <taxon>Bacteria</taxon>
        <taxon>Bacillati</taxon>
        <taxon>Actinomycetota</taxon>
        <taxon>Actinomycetes</taxon>
        <taxon>Mycobacteriales</taxon>
        <taxon>Mycobacteriaceae</taxon>
        <taxon>Mycolicibacterium</taxon>
    </lineage>
</organism>
<comment type="caution">
    <text evidence="4">The sequence shown here is derived from an EMBL/GenBank/DDBJ whole genome shotgun (WGS) entry which is preliminary data.</text>
</comment>
<keyword evidence="2" id="KW-0812">Transmembrane</keyword>
<reference evidence="5" key="1">
    <citation type="journal article" date="2016" name="Genome Announc.">
        <title>Draft Genome Sequences of Five Rapidly Growing Mycobacterium Species, M. thermoresistibile, M. fortuitum subsp. acetamidolyticum, M. canariasense, M. brisbanense, and M. novocastrense.</title>
        <authorList>
            <person name="Katahira K."/>
            <person name="Ogura Y."/>
            <person name="Gotoh Y."/>
            <person name="Hayashi T."/>
        </authorList>
    </citation>
    <scope>NUCLEOTIDE SEQUENCE [LARGE SCALE GENOMIC DNA]</scope>
    <source>
        <strain evidence="5">JCM15654</strain>
    </source>
</reference>
<dbReference type="Proteomes" id="UP000069620">
    <property type="component" value="Unassembled WGS sequence"/>
</dbReference>
<dbReference type="EMBL" id="BCSX01000024">
    <property type="protein sequence ID" value="GAS89041.1"/>
    <property type="molecule type" value="Genomic_DNA"/>
</dbReference>
<sequence length="256" mass="26138">MTYGGYGGGPTGPFGNDPFAGQGGGFPPAGPPGFPAGPGGPPGFPPQGPPPGYPPGPPGYGPPPGPQSGQTNALATLSIVFGVVFAPIGAVLGHLALSQIKKTGEKGRERALIGLTVSYLMIFVAIIALVVFLVLHKNDSSSSTTTTTTTTSKTSTSKTTTKKSTTRTTVPAPPPPPQPQQVHISDLRAGDCIQIEEHGASPNNPDATAVTMVRSACLAIQGVYRVDKVAPTNVCTDQFIADADQTMFACISPYRG</sequence>
<proteinExistence type="predicted"/>
<keyword evidence="2" id="KW-1133">Transmembrane helix</keyword>